<evidence type="ECO:0000313" key="2">
    <source>
        <dbReference type="EMBL" id="KAI9558601.1"/>
    </source>
</evidence>
<keyword evidence="1" id="KW-0472">Membrane</keyword>
<accession>A0AAD5PSW2</accession>
<evidence type="ECO:0000256" key="1">
    <source>
        <dbReference type="SAM" id="Phobius"/>
    </source>
</evidence>
<proteinExistence type="predicted"/>
<gene>
    <name evidence="2" type="ORF">GHT06_015389</name>
</gene>
<evidence type="ECO:0000313" key="3">
    <source>
        <dbReference type="Proteomes" id="UP000820818"/>
    </source>
</evidence>
<protein>
    <submittedName>
        <fullName evidence="2">Uncharacterized protein</fullName>
    </submittedName>
</protein>
<dbReference type="AlphaFoldDB" id="A0AAD5PSW2"/>
<keyword evidence="1" id="KW-0812">Transmembrane</keyword>
<dbReference type="Proteomes" id="UP000820818">
    <property type="component" value="Linkage Group LG5"/>
</dbReference>
<reference evidence="2 3" key="1">
    <citation type="submission" date="2022-05" db="EMBL/GenBank/DDBJ databases">
        <title>A multi-omics perspective on studying reproductive biology in Daphnia sinensis.</title>
        <authorList>
            <person name="Jia J."/>
        </authorList>
    </citation>
    <scope>NUCLEOTIDE SEQUENCE [LARGE SCALE GENOMIC DNA]</scope>
    <source>
        <strain evidence="2 3">WSL</strain>
    </source>
</reference>
<comment type="caution">
    <text evidence="2">The sequence shown here is derived from an EMBL/GenBank/DDBJ whole genome shotgun (WGS) entry which is preliminary data.</text>
</comment>
<dbReference type="EMBL" id="WJBH02000005">
    <property type="protein sequence ID" value="KAI9558601.1"/>
    <property type="molecule type" value="Genomic_DNA"/>
</dbReference>
<keyword evidence="1" id="KW-1133">Transmembrane helix</keyword>
<sequence length="164" mass="17995">MEAEGGFGGTFGTVFAGALAILLVAIVRNAVYSSVSKVVHIANGSNEPVRVEVYENEDRIQVTNATLQPGEDTKHTARGGWTNDPNISITVQVNFNNQDINHPASITIKNNRSVIITTKNELIWAKYEAWYKAAVDLRRADSGVWRDELNICHKPSCGKGYCTC</sequence>
<keyword evidence="3" id="KW-1185">Reference proteome</keyword>
<name>A0AAD5PSW2_9CRUS</name>
<organism evidence="2 3">
    <name type="scientific">Daphnia sinensis</name>
    <dbReference type="NCBI Taxonomy" id="1820382"/>
    <lineage>
        <taxon>Eukaryota</taxon>
        <taxon>Metazoa</taxon>
        <taxon>Ecdysozoa</taxon>
        <taxon>Arthropoda</taxon>
        <taxon>Crustacea</taxon>
        <taxon>Branchiopoda</taxon>
        <taxon>Diplostraca</taxon>
        <taxon>Cladocera</taxon>
        <taxon>Anomopoda</taxon>
        <taxon>Daphniidae</taxon>
        <taxon>Daphnia</taxon>
        <taxon>Daphnia similis group</taxon>
    </lineage>
</organism>
<feature type="transmembrane region" description="Helical" evidence="1">
    <location>
        <begin position="6"/>
        <end position="27"/>
    </location>
</feature>